<name>A0A5J6HGH6_STRAD</name>
<dbReference type="OrthoDB" id="4330268at2"/>
<dbReference type="AlphaFoldDB" id="A0A5J6HGH6"/>
<protein>
    <recommendedName>
        <fullName evidence="5">Secreted protein</fullName>
    </recommendedName>
</protein>
<sequence length="168" mass="16517">MKKSTRGALAAVIACAAAVGGAGSATAADQVEVPVPLQGIDYALGVQAPEIGIGLPGPLPSGGPQGPDYVEGQLLPDHVVPRVPVNNSLPSLRVSAPLSDVLGDESVESIDAEVSASDVTATTPGAGLGLPLTAPRADLWGLPTPQLPSAGLHSPTLSAQPTTALGLS</sequence>
<dbReference type="Proteomes" id="UP000326553">
    <property type="component" value="Chromosome"/>
</dbReference>
<feature type="signal peptide" evidence="2">
    <location>
        <begin position="1"/>
        <end position="27"/>
    </location>
</feature>
<evidence type="ECO:0000256" key="1">
    <source>
        <dbReference type="SAM" id="MobiDB-lite"/>
    </source>
</evidence>
<feature type="region of interest" description="Disordered" evidence="1">
    <location>
        <begin position="145"/>
        <end position="168"/>
    </location>
</feature>
<dbReference type="RefSeq" id="WP_055536454.1">
    <property type="nucleotide sequence ID" value="NZ_CP023695.1"/>
</dbReference>
<evidence type="ECO:0000256" key="2">
    <source>
        <dbReference type="SAM" id="SignalP"/>
    </source>
</evidence>
<organism evidence="3 4">
    <name type="scientific">Streptomyces alboniger</name>
    <dbReference type="NCBI Taxonomy" id="132473"/>
    <lineage>
        <taxon>Bacteria</taxon>
        <taxon>Bacillati</taxon>
        <taxon>Actinomycetota</taxon>
        <taxon>Actinomycetes</taxon>
        <taxon>Kitasatosporales</taxon>
        <taxon>Streptomycetaceae</taxon>
        <taxon>Streptomyces</taxon>
        <taxon>Streptomyces aurantiacus group</taxon>
    </lineage>
</organism>
<dbReference type="KEGG" id="salw:CP975_18860"/>
<feature type="compositionally biased region" description="Polar residues" evidence="1">
    <location>
        <begin position="155"/>
        <end position="168"/>
    </location>
</feature>
<feature type="chain" id="PRO_5023847750" description="Secreted protein" evidence="2">
    <location>
        <begin position="28"/>
        <end position="168"/>
    </location>
</feature>
<keyword evidence="4" id="KW-1185">Reference proteome</keyword>
<evidence type="ECO:0000313" key="3">
    <source>
        <dbReference type="EMBL" id="QEV19286.1"/>
    </source>
</evidence>
<accession>A0A5J6HGH6</accession>
<evidence type="ECO:0008006" key="5">
    <source>
        <dbReference type="Google" id="ProtNLM"/>
    </source>
</evidence>
<gene>
    <name evidence="3" type="ORF">CP975_18860</name>
</gene>
<keyword evidence="2" id="KW-0732">Signal</keyword>
<proteinExistence type="predicted"/>
<evidence type="ECO:0000313" key="4">
    <source>
        <dbReference type="Proteomes" id="UP000326553"/>
    </source>
</evidence>
<dbReference type="EMBL" id="CP023695">
    <property type="protein sequence ID" value="QEV19286.1"/>
    <property type="molecule type" value="Genomic_DNA"/>
</dbReference>
<reference evidence="3 4" key="1">
    <citation type="submission" date="2017-09" db="EMBL/GenBank/DDBJ databases">
        <authorList>
            <person name="Lee N."/>
            <person name="Cho B.-K."/>
        </authorList>
    </citation>
    <scope>NUCLEOTIDE SEQUENCE [LARGE SCALE GENOMIC DNA]</scope>
    <source>
        <strain evidence="3 4">ATCC 12461</strain>
    </source>
</reference>